<feature type="region of interest" description="Disordered" evidence="1">
    <location>
        <begin position="1"/>
        <end position="26"/>
    </location>
</feature>
<dbReference type="InterPro" id="IPR025447">
    <property type="entry name" value="DUF4192"/>
</dbReference>
<reference evidence="2 3" key="1">
    <citation type="submission" date="2017-01" db="EMBL/GenBank/DDBJ databases">
        <authorList>
            <person name="Varghese N."/>
            <person name="Submissions S."/>
        </authorList>
    </citation>
    <scope>NUCLEOTIDE SEQUENCE [LARGE SCALE GENOMIC DNA]</scope>
    <source>
        <strain evidence="2 3">DSM 44280</strain>
    </source>
</reference>
<dbReference type="OrthoDB" id="3268175at2"/>
<keyword evidence="3" id="KW-1185">Reference proteome</keyword>
<dbReference type="AlphaFoldDB" id="A0A9X8R154"/>
<gene>
    <name evidence="2" type="ORF">SAMN05421802_10433</name>
</gene>
<comment type="caution">
    <text evidence="2">The sequence shown here is derived from an EMBL/GenBank/DDBJ whole genome shotgun (WGS) entry which is preliminary data.</text>
</comment>
<dbReference type="RefSeq" id="WP_159437622.1">
    <property type="nucleotide sequence ID" value="NZ_FTMH01000004.1"/>
</dbReference>
<evidence type="ECO:0000313" key="3">
    <source>
        <dbReference type="Proteomes" id="UP000185547"/>
    </source>
</evidence>
<evidence type="ECO:0008006" key="4">
    <source>
        <dbReference type="Google" id="ProtNLM"/>
    </source>
</evidence>
<accession>A0A9X8R154</accession>
<dbReference type="Pfam" id="PF13830">
    <property type="entry name" value="DUF4192"/>
    <property type="match status" value="1"/>
</dbReference>
<protein>
    <recommendedName>
        <fullName evidence="4">DUF4192 domain-containing protein</fullName>
    </recommendedName>
</protein>
<evidence type="ECO:0000313" key="2">
    <source>
        <dbReference type="EMBL" id="SIP99670.1"/>
    </source>
</evidence>
<organism evidence="2 3">
    <name type="scientific">Corynebacterium afermentans</name>
    <dbReference type="NCBI Taxonomy" id="38286"/>
    <lineage>
        <taxon>Bacteria</taxon>
        <taxon>Bacillati</taxon>
        <taxon>Actinomycetota</taxon>
        <taxon>Actinomycetes</taxon>
        <taxon>Mycobacteriales</taxon>
        <taxon>Corynebacteriaceae</taxon>
        <taxon>Corynebacterium</taxon>
    </lineage>
</organism>
<proteinExistence type="predicted"/>
<dbReference type="EMBL" id="FTMH01000004">
    <property type="protein sequence ID" value="SIP99670.1"/>
    <property type="molecule type" value="Genomic_DNA"/>
</dbReference>
<name>A0A9X8R154_9CORY</name>
<sequence length="395" mass="42157">MEPKPPGERLTVMDIQPQPHETNRPTTPITPYPSAELLRSPAQLIASIPAALGYFPNESVVLINAYSPPGASPTLEIGAYLDADVGNTESIQRALQRIPLPRHVATFAVIVTRVPESQMVSVAAEGLRMAADAFGEIVEACWTVSEIADGTPYQLLFGPDPDTANAVWEWSEGYEQGTVTSVAAAEPMGPLIDHGVLPELHKSEVFSHFAPVFEPDAETGEALTPGAHKRGTELFCHLKHAPAVAHAHIDKACGVFAAAPNMGLIDIEGDIIIDDVFNTPDDVELFAAMLSGSRLRDFLIVDALERPRAAGAVLLTIARNFRGEIRANALCLWAMVALSQGLVGWASAALSCAEGELPGHNLSGLLGSVMDVGQGHAVLELCRQGCVDTWSELER</sequence>
<evidence type="ECO:0000256" key="1">
    <source>
        <dbReference type="SAM" id="MobiDB-lite"/>
    </source>
</evidence>
<dbReference type="Proteomes" id="UP000185547">
    <property type="component" value="Unassembled WGS sequence"/>
</dbReference>